<evidence type="ECO:0000313" key="2">
    <source>
        <dbReference type="EMBL" id="QJH98968.1"/>
    </source>
</evidence>
<name>A0A6M3XM12_9ZZZZ</name>
<reference evidence="2" key="1">
    <citation type="submission" date="2020-03" db="EMBL/GenBank/DDBJ databases">
        <title>The deep terrestrial virosphere.</title>
        <authorList>
            <person name="Holmfeldt K."/>
            <person name="Nilsson E."/>
            <person name="Simone D."/>
            <person name="Lopez-Fernandez M."/>
            <person name="Wu X."/>
            <person name="de Brujin I."/>
            <person name="Lundin D."/>
            <person name="Andersson A."/>
            <person name="Bertilsson S."/>
            <person name="Dopson M."/>
        </authorList>
    </citation>
    <scope>NUCLEOTIDE SEQUENCE</scope>
    <source>
        <strain evidence="2">TM448B01452</strain>
    </source>
</reference>
<evidence type="ECO:0000256" key="1">
    <source>
        <dbReference type="SAM" id="MobiDB-lite"/>
    </source>
</evidence>
<dbReference type="Pfam" id="PF21628">
    <property type="entry name" value="Gp10-like"/>
    <property type="match status" value="1"/>
</dbReference>
<dbReference type="AlphaFoldDB" id="A0A6M3XM12"/>
<sequence length="120" mass="13485">MELKSMKLTAKQAKTMDSPSAVSPSKPKYPWGLSISLEKEALDKLGIEISDFDVGEIVSIAAKARITRITISDGTDYQERSMNIQIEKMALNQGESKEDLDWDTPKDDADRILKKRRLVD</sequence>
<dbReference type="EMBL" id="MT144761">
    <property type="protein sequence ID" value="QJH98968.1"/>
    <property type="molecule type" value="Genomic_DNA"/>
</dbReference>
<feature type="region of interest" description="Disordered" evidence="1">
    <location>
        <begin position="1"/>
        <end position="27"/>
    </location>
</feature>
<dbReference type="InterPro" id="IPR049302">
    <property type="entry name" value="Gp10-like"/>
</dbReference>
<gene>
    <name evidence="2" type="ORF">TM448B01452_0005</name>
</gene>
<organism evidence="2">
    <name type="scientific">viral metagenome</name>
    <dbReference type="NCBI Taxonomy" id="1070528"/>
    <lineage>
        <taxon>unclassified sequences</taxon>
        <taxon>metagenomes</taxon>
        <taxon>organismal metagenomes</taxon>
    </lineage>
</organism>
<accession>A0A6M3XM12</accession>
<proteinExistence type="predicted"/>
<protein>
    <submittedName>
        <fullName evidence="2">Uncharacterized protein</fullName>
    </submittedName>
</protein>